<dbReference type="InterPro" id="IPR009072">
    <property type="entry name" value="Histone-fold"/>
</dbReference>
<dbReference type="Proteomes" id="UP001190700">
    <property type="component" value="Unassembled WGS sequence"/>
</dbReference>
<keyword evidence="6" id="KW-1185">Reference proteome</keyword>
<evidence type="ECO:0008006" key="7">
    <source>
        <dbReference type="Google" id="ProtNLM"/>
    </source>
</evidence>
<dbReference type="GO" id="GO:0003682">
    <property type="term" value="F:chromatin binding"/>
    <property type="evidence" value="ECO:0007669"/>
    <property type="project" value="TreeGrafter"/>
</dbReference>
<dbReference type="CDD" id="cd22919">
    <property type="entry name" value="HFD_CENP-S"/>
    <property type="match status" value="1"/>
</dbReference>
<evidence type="ECO:0000313" key="5">
    <source>
        <dbReference type="EMBL" id="KAK3273640.1"/>
    </source>
</evidence>
<dbReference type="PANTHER" id="PTHR22980:SF0">
    <property type="entry name" value="CENTROMERE PROTEIN S"/>
    <property type="match status" value="1"/>
</dbReference>
<dbReference type="GO" id="GO:0006281">
    <property type="term" value="P:DNA repair"/>
    <property type="evidence" value="ECO:0007669"/>
    <property type="project" value="UniProtKB-KW"/>
</dbReference>
<keyword evidence="2" id="KW-0227">DNA damage</keyword>
<protein>
    <recommendedName>
        <fullName evidence="7">Centromere protein S</fullName>
    </recommendedName>
</protein>
<dbReference type="GO" id="GO:0031297">
    <property type="term" value="P:replication fork processing"/>
    <property type="evidence" value="ECO:0007669"/>
    <property type="project" value="TreeGrafter"/>
</dbReference>
<organism evidence="5 6">
    <name type="scientific">Cymbomonas tetramitiformis</name>
    <dbReference type="NCBI Taxonomy" id="36881"/>
    <lineage>
        <taxon>Eukaryota</taxon>
        <taxon>Viridiplantae</taxon>
        <taxon>Chlorophyta</taxon>
        <taxon>Pyramimonadophyceae</taxon>
        <taxon>Pyramimonadales</taxon>
        <taxon>Pyramimonadaceae</taxon>
        <taxon>Cymbomonas</taxon>
    </lineage>
</organism>
<dbReference type="PANTHER" id="PTHR22980">
    <property type="entry name" value="CORTISTATIN"/>
    <property type="match status" value="1"/>
</dbReference>
<dbReference type="GO" id="GO:0046982">
    <property type="term" value="F:protein heterodimerization activity"/>
    <property type="evidence" value="ECO:0007669"/>
    <property type="project" value="InterPro"/>
</dbReference>
<dbReference type="Pfam" id="PF15630">
    <property type="entry name" value="CENP-S"/>
    <property type="match status" value="1"/>
</dbReference>
<reference evidence="5 6" key="1">
    <citation type="journal article" date="2015" name="Genome Biol. Evol.">
        <title>Comparative Genomics of a Bacterivorous Green Alga Reveals Evolutionary Causalities and Consequences of Phago-Mixotrophic Mode of Nutrition.</title>
        <authorList>
            <person name="Burns J.A."/>
            <person name="Paasch A."/>
            <person name="Narechania A."/>
            <person name="Kim E."/>
        </authorList>
    </citation>
    <scope>NUCLEOTIDE SEQUENCE [LARGE SCALE GENOMIC DNA]</scope>
    <source>
        <strain evidence="5 6">PLY_AMNH</strain>
    </source>
</reference>
<comment type="similarity">
    <text evidence="1">Belongs to the TAF9 family. CENP-S/MHF1 subfamily.</text>
</comment>
<dbReference type="InterPro" id="IPR029003">
    <property type="entry name" value="CENP-S/Mhf1"/>
</dbReference>
<dbReference type="GO" id="GO:0003677">
    <property type="term" value="F:DNA binding"/>
    <property type="evidence" value="ECO:0007669"/>
    <property type="project" value="UniProtKB-KW"/>
</dbReference>
<dbReference type="GO" id="GO:0000712">
    <property type="term" value="P:resolution of meiotic recombination intermediates"/>
    <property type="evidence" value="ECO:0007669"/>
    <property type="project" value="TreeGrafter"/>
</dbReference>
<proteinExistence type="inferred from homology"/>
<keyword evidence="3" id="KW-0238">DNA-binding</keyword>
<name>A0AAE0G8K3_9CHLO</name>
<dbReference type="GO" id="GO:0071821">
    <property type="term" value="C:FANCM-MHF complex"/>
    <property type="evidence" value="ECO:0007669"/>
    <property type="project" value="InterPro"/>
</dbReference>
<dbReference type="Gene3D" id="1.10.20.10">
    <property type="entry name" value="Histone, subunit A"/>
    <property type="match status" value="1"/>
</dbReference>
<evidence type="ECO:0000256" key="2">
    <source>
        <dbReference type="ARBA" id="ARBA00022763"/>
    </source>
</evidence>
<comment type="caution">
    <text evidence="5">The sequence shown here is derived from an EMBL/GenBank/DDBJ whole genome shotgun (WGS) entry which is preliminary data.</text>
</comment>
<evidence type="ECO:0000256" key="4">
    <source>
        <dbReference type="ARBA" id="ARBA00023204"/>
    </source>
</evidence>
<evidence type="ECO:0000256" key="1">
    <source>
        <dbReference type="ARBA" id="ARBA00006612"/>
    </source>
</evidence>
<gene>
    <name evidence="5" type="ORF">CYMTET_18127</name>
</gene>
<accession>A0AAE0G8K3</accession>
<evidence type="ECO:0000313" key="6">
    <source>
        <dbReference type="Proteomes" id="UP001190700"/>
    </source>
</evidence>
<sequence length="132" mass="14948">MNFGEEGFLAQQSKEEKIKKKFRVACIQLIEETAQRQSTEIVDTVVNALAEATFSQSRILAKDVLQFAKHAKRASVSEADVLLAARRNADVQSALMQLQQKGGENQCMKRRRKDKGKYIEPDEETDFATKEI</sequence>
<evidence type="ECO:0000256" key="3">
    <source>
        <dbReference type="ARBA" id="ARBA00023125"/>
    </source>
</evidence>
<dbReference type="AlphaFoldDB" id="A0AAE0G8K3"/>
<dbReference type="EMBL" id="LGRX02008344">
    <property type="protein sequence ID" value="KAK3273640.1"/>
    <property type="molecule type" value="Genomic_DNA"/>
</dbReference>
<keyword evidence="4" id="KW-0234">DNA repair</keyword>
<dbReference type="SUPFAM" id="SSF47113">
    <property type="entry name" value="Histone-fold"/>
    <property type="match status" value="1"/>
</dbReference>